<feature type="domain" description="C2 DOCK-type" evidence="3">
    <location>
        <begin position="581"/>
        <end position="748"/>
    </location>
</feature>
<protein>
    <recommendedName>
        <fullName evidence="3">C2 DOCK-type domain-containing protein</fullName>
    </recommendedName>
</protein>
<dbReference type="PROSITE" id="PS51650">
    <property type="entry name" value="C2_DOCK"/>
    <property type="match status" value="1"/>
</dbReference>
<dbReference type="InterPro" id="IPR035892">
    <property type="entry name" value="C2_domain_sf"/>
</dbReference>
<sequence>MASVQRAFAQKLSKQHAADVRKQIATSSYPRDLSKSGSSISGFSSLVSLCDTVDPLDYEDFIQQHQLLLDRDPLHHVLDFPANDIKVVIIPRKIRTQSPIVPEEPLEKLCPHVRDCVHLYTADWVVVNYEYRHLSSSSWIRDRGGERHSLVQVIPRQVFEVDQEQIVYLGSAEDEVFKPESGASSARQSIHSVDTPRGSWASFDLRNSVSDPPIPSLLERVPPETIDQLNEVRRQDERQSALFSLYPPQDEDDVIEKRIPAEVPTEHIVHRILVKCIQLKLDLEVEPIFASMALYDAKEKKKLSENFYFDMNSEALKRMLTSHIPYSDISTLSRSCIFDVTYPSSDMFLVIKLEKVLQGDISECAEPYVKDDKNRDKVKANAVAACERLGKYRMPFAWTAIYVMNIINGVNSLERDSGSDKESTGSNSLDRKSSSSSFDQFRKRASDMGSLTRRGSLERRSNSEKRRSWSPEDFGSSLDTFRPVTLTVSSFFKQVTENNKLDEDLYKFLQDLKRPCSVMKKLKCIPGTLKLDISPCPEEPKYCLTPELVRLHPYPDEKGRPTKEVVEIPPREVFVPHYLYRNLLFVYPKEVNFASRAGSARNIAVKVQLMCGEEETQALPAIFGKSSCPDYATEAYTTVSYHNKSPDFYDEMKIKLPANLGDQHHLLFTFYHISCQRKVEQTTAETPVGFTWLPVFRDGRLQTGEFCLPVMIEHPPPNYSYIPPDVLLPGTKWVDNHKGIFVVNLEAVSSVHTQDKFLDRFLSLCTVLEEGNIPARIGEANMEPELKATILDLNHAKMEPLVKFLPLILNKLILLLVKPPVIGQVMNIGQTLFEAMAMLVRNVT</sequence>
<dbReference type="PANTHER" id="PTHR23317">
    <property type="entry name" value="DEDICATOR OF CYTOKINESIS DOCK"/>
    <property type="match status" value="1"/>
</dbReference>
<dbReference type="GO" id="GO:0005085">
    <property type="term" value="F:guanyl-nucleotide exchange factor activity"/>
    <property type="evidence" value="ECO:0007669"/>
    <property type="project" value="InterPro"/>
</dbReference>
<dbReference type="Pfam" id="PF11878">
    <property type="entry name" value="DOCK_C-D_N"/>
    <property type="match status" value="1"/>
</dbReference>
<reference evidence="4" key="1">
    <citation type="journal article" date="2023" name="IScience">
        <title>Live-bearing cockroach genome reveals convergent evolutionary mechanisms linked to viviparity in insects and beyond.</title>
        <authorList>
            <person name="Fouks B."/>
            <person name="Harrison M.C."/>
            <person name="Mikhailova A.A."/>
            <person name="Marchal E."/>
            <person name="English S."/>
            <person name="Carruthers M."/>
            <person name="Jennings E.C."/>
            <person name="Chiamaka E.L."/>
            <person name="Frigard R.A."/>
            <person name="Pippel M."/>
            <person name="Attardo G.M."/>
            <person name="Benoit J.B."/>
            <person name="Bornberg-Bauer E."/>
            <person name="Tobe S.S."/>
        </authorList>
    </citation>
    <scope>NUCLEOTIDE SEQUENCE</scope>
    <source>
        <strain evidence="4">Stay&amp;Tobe</strain>
    </source>
</reference>
<evidence type="ECO:0000256" key="1">
    <source>
        <dbReference type="PROSITE-ProRule" id="PRU00983"/>
    </source>
</evidence>
<organism evidence="4 5">
    <name type="scientific">Diploptera punctata</name>
    <name type="common">Pacific beetle cockroach</name>
    <dbReference type="NCBI Taxonomy" id="6984"/>
    <lineage>
        <taxon>Eukaryota</taxon>
        <taxon>Metazoa</taxon>
        <taxon>Ecdysozoa</taxon>
        <taxon>Arthropoda</taxon>
        <taxon>Hexapoda</taxon>
        <taxon>Insecta</taxon>
        <taxon>Pterygota</taxon>
        <taxon>Neoptera</taxon>
        <taxon>Polyneoptera</taxon>
        <taxon>Dictyoptera</taxon>
        <taxon>Blattodea</taxon>
        <taxon>Blaberoidea</taxon>
        <taxon>Blaberidae</taxon>
        <taxon>Diplopterinae</taxon>
        <taxon>Diploptera</taxon>
    </lineage>
</organism>
<name>A0AAD7Z704_DIPPU</name>
<proteinExistence type="inferred from homology"/>
<comment type="similarity">
    <text evidence="1">Belongs to the DOCK family.</text>
</comment>
<dbReference type="InterPro" id="IPR026791">
    <property type="entry name" value="DOCK"/>
</dbReference>
<feature type="compositionally biased region" description="Basic and acidic residues" evidence="2">
    <location>
        <begin position="455"/>
        <end position="470"/>
    </location>
</feature>
<comment type="caution">
    <text evidence="4">The sequence shown here is derived from an EMBL/GenBank/DDBJ whole genome shotgun (WGS) entry which is preliminary data.</text>
</comment>
<dbReference type="Gene3D" id="2.60.40.150">
    <property type="entry name" value="C2 domain"/>
    <property type="match status" value="1"/>
</dbReference>
<evidence type="ECO:0000259" key="3">
    <source>
        <dbReference type="PROSITE" id="PS51650"/>
    </source>
</evidence>
<dbReference type="CDD" id="cd08696">
    <property type="entry name" value="C2_Dock-C"/>
    <property type="match status" value="1"/>
</dbReference>
<dbReference type="InterPro" id="IPR021816">
    <property type="entry name" value="DOCK_C/D_N"/>
</dbReference>
<dbReference type="Proteomes" id="UP001233999">
    <property type="component" value="Unassembled WGS sequence"/>
</dbReference>
<reference evidence="4" key="2">
    <citation type="submission" date="2023-05" db="EMBL/GenBank/DDBJ databases">
        <authorList>
            <person name="Fouks B."/>
        </authorList>
    </citation>
    <scope>NUCLEOTIDE SEQUENCE</scope>
    <source>
        <strain evidence="4">Stay&amp;Tobe</strain>
        <tissue evidence="4">Testes</tissue>
    </source>
</reference>
<accession>A0AAD7Z704</accession>
<dbReference type="PANTHER" id="PTHR23317:SF76">
    <property type="entry name" value="LD20667P"/>
    <property type="match status" value="1"/>
</dbReference>
<feature type="non-terminal residue" evidence="4">
    <location>
        <position position="844"/>
    </location>
</feature>
<keyword evidence="5" id="KW-1185">Reference proteome</keyword>
<gene>
    <name evidence="4" type="ORF">L9F63_007939</name>
</gene>
<feature type="region of interest" description="Disordered" evidence="2">
    <location>
        <begin position="414"/>
        <end position="473"/>
    </location>
</feature>
<evidence type="ECO:0000256" key="2">
    <source>
        <dbReference type="SAM" id="MobiDB-lite"/>
    </source>
</evidence>
<evidence type="ECO:0000313" key="4">
    <source>
        <dbReference type="EMBL" id="KAJ9574920.1"/>
    </source>
</evidence>
<dbReference type="InterPro" id="IPR027007">
    <property type="entry name" value="C2_DOCK-type_domain"/>
</dbReference>
<evidence type="ECO:0000313" key="5">
    <source>
        <dbReference type="Proteomes" id="UP001233999"/>
    </source>
</evidence>
<dbReference type="GO" id="GO:0007264">
    <property type="term" value="P:small GTPase-mediated signal transduction"/>
    <property type="evidence" value="ECO:0007669"/>
    <property type="project" value="InterPro"/>
</dbReference>
<dbReference type="AlphaFoldDB" id="A0AAD7Z704"/>
<dbReference type="Pfam" id="PF14429">
    <property type="entry name" value="DOCK-C2"/>
    <property type="match status" value="1"/>
</dbReference>
<dbReference type="InterPro" id="IPR037808">
    <property type="entry name" value="C2_Dock-C"/>
</dbReference>
<dbReference type="EMBL" id="JASPKZ010010253">
    <property type="protein sequence ID" value="KAJ9574920.1"/>
    <property type="molecule type" value="Genomic_DNA"/>
</dbReference>
<feature type="compositionally biased region" description="Basic and acidic residues" evidence="2">
    <location>
        <begin position="414"/>
        <end position="433"/>
    </location>
</feature>